<gene>
    <name evidence="10" type="ORF">SAMN05216258_101570</name>
</gene>
<feature type="domain" description="ABC transmembrane type-1" evidence="9">
    <location>
        <begin position="91"/>
        <end position="271"/>
    </location>
</feature>
<proteinExistence type="inferred from homology"/>
<evidence type="ECO:0000256" key="4">
    <source>
        <dbReference type="ARBA" id="ARBA00022692"/>
    </source>
</evidence>
<dbReference type="GO" id="GO:0005886">
    <property type="term" value="C:plasma membrane"/>
    <property type="evidence" value="ECO:0007669"/>
    <property type="project" value="UniProtKB-SubCell"/>
</dbReference>
<dbReference type="Gene3D" id="1.10.3720.10">
    <property type="entry name" value="MetI-like"/>
    <property type="match status" value="1"/>
</dbReference>
<dbReference type="InterPro" id="IPR000515">
    <property type="entry name" value="MetI-like"/>
</dbReference>
<dbReference type="PANTHER" id="PTHR30151:SF0">
    <property type="entry name" value="ABC TRANSPORTER PERMEASE PROTEIN MJ0413-RELATED"/>
    <property type="match status" value="1"/>
</dbReference>
<feature type="transmembrane region" description="Helical" evidence="7">
    <location>
        <begin position="157"/>
        <end position="174"/>
    </location>
</feature>
<keyword evidence="2 7" id="KW-0813">Transport</keyword>
<comment type="similarity">
    <text evidence="7">Belongs to the binding-protein-dependent transport system permease family.</text>
</comment>
<name>A0A1I3C4N5_9RHOB</name>
<keyword evidence="3" id="KW-1003">Cell membrane</keyword>
<organism evidence="10 11">
    <name type="scientific">Albimonas pacifica</name>
    <dbReference type="NCBI Taxonomy" id="1114924"/>
    <lineage>
        <taxon>Bacteria</taxon>
        <taxon>Pseudomonadati</taxon>
        <taxon>Pseudomonadota</taxon>
        <taxon>Alphaproteobacteria</taxon>
        <taxon>Rhodobacterales</taxon>
        <taxon>Paracoccaceae</taxon>
        <taxon>Albimonas</taxon>
    </lineage>
</organism>
<feature type="transmembrane region" description="Helical" evidence="7">
    <location>
        <begin position="98"/>
        <end position="117"/>
    </location>
</feature>
<evidence type="ECO:0000256" key="8">
    <source>
        <dbReference type="SAM" id="MobiDB-lite"/>
    </source>
</evidence>
<evidence type="ECO:0000256" key="5">
    <source>
        <dbReference type="ARBA" id="ARBA00022989"/>
    </source>
</evidence>
<keyword evidence="6 7" id="KW-0472">Membrane</keyword>
<dbReference type="GO" id="GO:0055085">
    <property type="term" value="P:transmembrane transport"/>
    <property type="evidence" value="ECO:0007669"/>
    <property type="project" value="InterPro"/>
</dbReference>
<dbReference type="SUPFAM" id="SSF161098">
    <property type="entry name" value="MetI-like"/>
    <property type="match status" value="1"/>
</dbReference>
<protein>
    <submittedName>
        <fullName evidence="10">NitT/TauT family transport system permease protein</fullName>
    </submittedName>
</protein>
<evidence type="ECO:0000259" key="9">
    <source>
        <dbReference type="PROSITE" id="PS50928"/>
    </source>
</evidence>
<dbReference type="AlphaFoldDB" id="A0A1I3C4N5"/>
<sequence length="284" mass="30245">MAVVEMMTDRRPPSVEPASEADRPGVAARLPAIGRTLAGPLRPAISLGFVLALWAGVSASGSVNEALFPAPWTVVEAFMEMAAQGVLAQDLSVSLGRAAVGFLIGATLGVVVGLATGRTKLFQILLGPFLTLMRPIPAIALVPVAIVWFGIGEGSKHFVIAYTVFLTVWFNTHHGMQYVPEIYIRASRSLGASRLREFVQVVIPAAAPHIVAGLRLGVALALLSLVAAELTGASSGIGYRLQEARQYVRTDRMFALLIVLGVAGAVVDQIVHRISRRLVHWEQA</sequence>
<evidence type="ECO:0000256" key="3">
    <source>
        <dbReference type="ARBA" id="ARBA00022475"/>
    </source>
</evidence>
<dbReference type="PANTHER" id="PTHR30151">
    <property type="entry name" value="ALKANE SULFONATE ABC TRANSPORTER-RELATED, MEMBRANE SUBUNIT"/>
    <property type="match status" value="1"/>
</dbReference>
<accession>A0A1I3C4N5</accession>
<dbReference type="InterPro" id="IPR035906">
    <property type="entry name" value="MetI-like_sf"/>
</dbReference>
<evidence type="ECO:0000313" key="11">
    <source>
        <dbReference type="Proteomes" id="UP000199377"/>
    </source>
</evidence>
<reference evidence="10 11" key="1">
    <citation type="submission" date="2016-10" db="EMBL/GenBank/DDBJ databases">
        <authorList>
            <person name="de Groot N.N."/>
        </authorList>
    </citation>
    <scope>NUCLEOTIDE SEQUENCE [LARGE SCALE GENOMIC DNA]</scope>
    <source>
        <strain evidence="10 11">CGMCC 1.11030</strain>
    </source>
</reference>
<feature type="region of interest" description="Disordered" evidence="8">
    <location>
        <begin position="1"/>
        <end position="22"/>
    </location>
</feature>
<dbReference type="RefSeq" id="WP_245779022.1">
    <property type="nucleotide sequence ID" value="NZ_FOQH01000001.1"/>
</dbReference>
<evidence type="ECO:0000256" key="2">
    <source>
        <dbReference type="ARBA" id="ARBA00022448"/>
    </source>
</evidence>
<dbReference type="PROSITE" id="PS50928">
    <property type="entry name" value="ABC_TM1"/>
    <property type="match status" value="1"/>
</dbReference>
<dbReference type="Proteomes" id="UP000199377">
    <property type="component" value="Unassembled WGS sequence"/>
</dbReference>
<dbReference type="CDD" id="cd06261">
    <property type="entry name" value="TM_PBP2"/>
    <property type="match status" value="1"/>
</dbReference>
<dbReference type="Pfam" id="PF00528">
    <property type="entry name" value="BPD_transp_1"/>
    <property type="match status" value="1"/>
</dbReference>
<evidence type="ECO:0000256" key="1">
    <source>
        <dbReference type="ARBA" id="ARBA00004651"/>
    </source>
</evidence>
<dbReference type="EMBL" id="FOQH01000001">
    <property type="protein sequence ID" value="SFH69363.1"/>
    <property type="molecule type" value="Genomic_DNA"/>
</dbReference>
<evidence type="ECO:0000256" key="6">
    <source>
        <dbReference type="ARBA" id="ARBA00023136"/>
    </source>
</evidence>
<evidence type="ECO:0000313" key="10">
    <source>
        <dbReference type="EMBL" id="SFH69363.1"/>
    </source>
</evidence>
<feature type="transmembrane region" description="Helical" evidence="7">
    <location>
        <begin position="253"/>
        <end position="271"/>
    </location>
</feature>
<feature type="transmembrane region" description="Helical" evidence="7">
    <location>
        <begin position="218"/>
        <end position="241"/>
    </location>
</feature>
<keyword evidence="11" id="KW-1185">Reference proteome</keyword>
<evidence type="ECO:0000256" key="7">
    <source>
        <dbReference type="RuleBase" id="RU363032"/>
    </source>
</evidence>
<feature type="transmembrane region" description="Helical" evidence="7">
    <location>
        <begin position="129"/>
        <end position="151"/>
    </location>
</feature>
<keyword evidence="4 7" id="KW-0812">Transmembrane</keyword>
<dbReference type="STRING" id="1114924.SAMN05216258_101570"/>
<comment type="subcellular location">
    <subcellularLocation>
        <location evidence="1 7">Cell membrane</location>
        <topology evidence="1 7">Multi-pass membrane protein</topology>
    </subcellularLocation>
</comment>
<keyword evidence="5 7" id="KW-1133">Transmembrane helix</keyword>